<evidence type="ECO:0000313" key="2">
    <source>
        <dbReference type="Proteomes" id="UP001054837"/>
    </source>
</evidence>
<reference evidence="1 2" key="1">
    <citation type="submission" date="2021-06" db="EMBL/GenBank/DDBJ databases">
        <title>Caerostris darwini draft genome.</title>
        <authorList>
            <person name="Kono N."/>
            <person name="Arakawa K."/>
        </authorList>
    </citation>
    <scope>NUCLEOTIDE SEQUENCE [LARGE SCALE GENOMIC DNA]</scope>
</reference>
<proteinExistence type="predicted"/>
<sequence>MDSTRANPKALFGDWSITKLGRCNPTKKFSPRKGRRTRKMLLRIPLNTPSFLLPRISLTQFTSNLLCRDCKISRHHLAPLNARFRALKVFEFEMTAIYSVLGGRYRPPST</sequence>
<dbReference type="Proteomes" id="UP001054837">
    <property type="component" value="Unassembled WGS sequence"/>
</dbReference>
<gene>
    <name evidence="1" type="ORF">CDAR_257921</name>
</gene>
<accession>A0AAV4WUP6</accession>
<name>A0AAV4WUP6_9ARAC</name>
<comment type="caution">
    <text evidence="1">The sequence shown here is derived from an EMBL/GenBank/DDBJ whole genome shotgun (WGS) entry which is preliminary data.</text>
</comment>
<evidence type="ECO:0000313" key="1">
    <source>
        <dbReference type="EMBL" id="GIY86602.1"/>
    </source>
</evidence>
<keyword evidence="2" id="KW-1185">Reference proteome</keyword>
<dbReference type="EMBL" id="BPLQ01015232">
    <property type="protein sequence ID" value="GIY86602.1"/>
    <property type="molecule type" value="Genomic_DNA"/>
</dbReference>
<dbReference type="AlphaFoldDB" id="A0AAV4WUP6"/>
<protein>
    <submittedName>
        <fullName evidence="1">Uncharacterized protein</fullName>
    </submittedName>
</protein>
<organism evidence="1 2">
    <name type="scientific">Caerostris darwini</name>
    <dbReference type="NCBI Taxonomy" id="1538125"/>
    <lineage>
        <taxon>Eukaryota</taxon>
        <taxon>Metazoa</taxon>
        <taxon>Ecdysozoa</taxon>
        <taxon>Arthropoda</taxon>
        <taxon>Chelicerata</taxon>
        <taxon>Arachnida</taxon>
        <taxon>Araneae</taxon>
        <taxon>Araneomorphae</taxon>
        <taxon>Entelegynae</taxon>
        <taxon>Araneoidea</taxon>
        <taxon>Araneidae</taxon>
        <taxon>Caerostris</taxon>
    </lineage>
</organism>